<keyword evidence="1" id="KW-0723">Serine/threonine-protein kinase</keyword>
<name>A0A7D9HCV6_PARCT</name>
<comment type="caution">
    <text evidence="6">The sequence shown here is derived from an EMBL/GenBank/DDBJ whole genome shotgun (WGS) entry which is preliminary data.</text>
</comment>
<dbReference type="InterPro" id="IPR004166">
    <property type="entry name" value="a-kinase_dom"/>
</dbReference>
<dbReference type="Pfam" id="PF02816">
    <property type="entry name" value="Alpha_kinase"/>
    <property type="match status" value="1"/>
</dbReference>
<dbReference type="AlphaFoldDB" id="A0A7D9HCV6"/>
<dbReference type="Proteomes" id="UP001152795">
    <property type="component" value="Unassembled WGS sequence"/>
</dbReference>
<proteinExistence type="predicted"/>
<dbReference type="InterPro" id="IPR011009">
    <property type="entry name" value="Kinase-like_dom_sf"/>
</dbReference>
<evidence type="ECO:0000313" key="7">
    <source>
        <dbReference type="Proteomes" id="UP001152795"/>
    </source>
</evidence>
<accession>A0A7D9HCV6</accession>
<evidence type="ECO:0000256" key="5">
    <source>
        <dbReference type="ARBA" id="ARBA00022840"/>
    </source>
</evidence>
<evidence type="ECO:0000256" key="2">
    <source>
        <dbReference type="ARBA" id="ARBA00022679"/>
    </source>
</evidence>
<sequence>MQEQDEHVVVSTDSDELVSLGYRNGPTGVKSLPAQVNKRCDNLGMPLLQTTFPASVSIAELLKAGKLVKPTNKNKVKLTFEEFDVQNQEWQDVMEQDVFVETEVFLRCRFRDAFRATSKTGGTQCQWVVKTYNHEAVDAIVVQLSSSIEDHARKQVQMHAVARHIAKKFALKAPKEYVPGSFVKYINNDGKCRYPHDGCSDEYKELFEKAQCLVHYSYDISEKKLMLLDIQGSKLDLYDPEIATANIMDEESSELYFCCGNCTSVGIEEFLKGHTCNDYCKMMGLPDQ</sequence>
<evidence type="ECO:0000313" key="6">
    <source>
        <dbReference type="EMBL" id="CAB3981464.1"/>
    </source>
</evidence>
<keyword evidence="5" id="KW-0067">ATP-binding</keyword>
<dbReference type="GO" id="GO:0004674">
    <property type="term" value="F:protein serine/threonine kinase activity"/>
    <property type="evidence" value="ECO:0007669"/>
    <property type="project" value="UniProtKB-KW"/>
</dbReference>
<dbReference type="EMBL" id="CACRXK020000392">
    <property type="protein sequence ID" value="CAB3981464.1"/>
    <property type="molecule type" value="Genomic_DNA"/>
</dbReference>
<dbReference type="InterPro" id="IPR051852">
    <property type="entry name" value="Alpha-type_PK"/>
</dbReference>
<keyword evidence="4" id="KW-0418">Kinase</keyword>
<protein>
    <submittedName>
        <fullName evidence="6">Transient receptor potential cation channel subfamily M member 6</fullName>
    </submittedName>
</protein>
<dbReference type="OrthoDB" id="301415at2759"/>
<dbReference type="SUPFAM" id="SSF56112">
    <property type="entry name" value="Protein kinase-like (PK-like)"/>
    <property type="match status" value="1"/>
</dbReference>
<organism evidence="6 7">
    <name type="scientific">Paramuricea clavata</name>
    <name type="common">Red gorgonian</name>
    <name type="synonym">Violescent sea-whip</name>
    <dbReference type="NCBI Taxonomy" id="317549"/>
    <lineage>
        <taxon>Eukaryota</taxon>
        <taxon>Metazoa</taxon>
        <taxon>Cnidaria</taxon>
        <taxon>Anthozoa</taxon>
        <taxon>Octocorallia</taxon>
        <taxon>Malacalcyonacea</taxon>
        <taxon>Plexauridae</taxon>
        <taxon>Paramuricea</taxon>
    </lineage>
</organism>
<evidence type="ECO:0000256" key="3">
    <source>
        <dbReference type="ARBA" id="ARBA00022741"/>
    </source>
</evidence>
<keyword evidence="7" id="KW-1185">Reference proteome</keyword>
<keyword evidence="3" id="KW-0547">Nucleotide-binding</keyword>
<keyword evidence="2" id="KW-0808">Transferase</keyword>
<gene>
    <name evidence="6" type="ORF">PACLA_8A047388</name>
</gene>
<dbReference type="CDD" id="cd04515">
    <property type="entry name" value="Alpha_kinase"/>
    <property type="match status" value="1"/>
</dbReference>
<reference evidence="6" key="1">
    <citation type="submission" date="2020-04" db="EMBL/GenBank/DDBJ databases">
        <authorList>
            <person name="Alioto T."/>
            <person name="Alioto T."/>
            <person name="Gomez Garrido J."/>
        </authorList>
    </citation>
    <scope>NUCLEOTIDE SEQUENCE</scope>
    <source>
        <strain evidence="6">A484AB</strain>
    </source>
</reference>
<dbReference type="Gene3D" id="3.20.200.10">
    <property type="entry name" value="MHCK/EF2 kinase"/>
    <property type="match status" value="1"/>
</dbReference>
<evidence type="ECO:0000256" key="1">
    <source>
        <dbReference type="ARBA" id="ARBA00022527"/>
    </source>
</evidence>
<keyword evidence="6" id="KW-0675">Receptor</keyword>
<evidence type="ECO:0000256" key="4">
    <source>
        <dbReference type="ARBA" id="ARBA00022777"/>
    </source>
</evidence>
<dbReference type="PANTHER" id="PTHR45992">
    <property type="entry name" value="EUKARYOTIC ELONGATION FACTOR 2 KINASE-RELATED"/>
    <property type="match status" value="1"/>
</dbReference>
<dbReference type="SMART" id="SM00811">
    <property type="entry name" value="Alpha_kinase"/>
    <property type="match status" value="1"/>
</dbReference>
<dbReference type="GO" id="GO:0005524">
    <property type="term" value="F:ATP binding"/>
    <property type="evidence" value="ECO:0007669"/>
    <property type="project" value="UniProtKB-KW"/>
</dbReference>
<dbReference type="PROSITE" id="PS51158">
    <property type="entry name" value="ALPHA_KINASE"/>
    <property type="match status" value="1"/>
</dbReference>